<dbReference type="PROSITE" id="PS00039">
    <property type="entry name" value="DEAD_ATP_HELICASE"/>
    <property type="match status" value="1"/>
</dbReference>
<feature type="compositionally biased region" description="Basic and acidic residues" evidence="7">
    <location>
        <begin position="648"/>
        <end position="664"/>
    </location>
</feature>
<dbReference type="CDD" id="cd12252">
    <property type="entry name" value="RRM_DbpA"/>
    <property type="match status" value="1"/>
</dbReference>
<feature type="domain" description="Helicase ATP-binding" evidence="8">
    <location>
        <begin position="74"/>
        <end position="250"/>
    </location>
</feature>
<sequence length="731" mass="79263">MGVRPVEEMPSIISPTGFYALMFSDTAATHADADMNTHAEASAPALFPALHPTLKAALDAKGYTSLTPVQDAVLTADAAERDLLVSAQTGSGKTVAYGLALADTLLGADERLGQAGAPLALIVAPTRELAMQVQQELLWLYGPAGARVVSCIGGMDARREAQALERGCHIVVGTPGRLCDHLGRGRLNLSRLRAVVLDEADEMLDLGFRDELEEILDATPAERRTLLFSATIAREIAALAKRYQTNALRIDTVSRNKPHADIDYRVVRVLPHEARHSVVNVLRFYDAPIAMVFCGTREEVRHFQASLMERGFSSVALSGELSQTERSRALHLLREGQARVCVATDVAARGLDLPALDLVIHADLPTNSATLLHRSGRTGRAGRKGVSVLIAPVNRQRKADQLLHTAGIRAEWTPVPTVEEISIRDRERMLESPALSAPISDDEREAARILMEGRDAEALAVAVLRLHRGRLPEPEDVQVVHERPSNSERGDRPQRERVRDRDRSDQDRPARAPRRDNDGEARSTRWFKLSVGRNDNADPKWIVPLLCRAGHIRKPDIGAIRIMETETFFEIDSARADTFSSAIEGREADEVAISAASAPPAGVSGGYTPRPSTAERGKGGFDRAMREADHGGDETGRPRRTSKTAPRSGERKAYDKPYEAKSYDSKAGGKPRTARSGSSAYAGDAPRRGASKDKPSYGKSSSTAPSGRHTAPRGRTAGPGGSSSRKKTSRS</sequence>
<gene>
    <name evidence="10" type="ordered locus">GbCGDNIH1_0534</name>
</gene>
<dbReference type="STRING" id="391165.GbCGDNIH1_0534"/>
<dbReference type="InterPro" id="IPR011545">
    <property type="entry name" value="DEAD/DEAH_box_helicase_dom"/>
</dbReference>
<dbReference type="PANTHER" id="PTHR47959">
    <property type="entry name" value="ATP-DEPENDENT RNA HELICASE RHLE-RELATED"/>
    <property type="match status" value="1"/>
</dbReference>
<dbReference type="Gene3D" id="3.30.70.330">
    <property type="match status" value="1"/>
</dbReference>
<dbReference type="Proteomes" id="UP000001963">
    <property type="component" value="Chromosome"/>
</dbReference>
<evidence type="ECO:0000313" key="11">
    <source>
        <dbReference type="Proteomes" id="UP000001963"/>
    </source>
</evidence>
<dbReference type="PROSITE" id="PS51194">
    <property type="entry name" value="HELICASE_CTER"/>
    <property type="match status" value="1"/>
</dbReference>
<protein>
    <submittedName>
        <fullName evidence="10">ATP-dependent RNA helicase</fullName>
        <ecNumber evidence="10">3.6.4.13</ecNumber>
    </submittedName>
</protein>
<evidence type="ECO:0000259" key="9">
    <source>
        <dbReference type="PROSITE" id="PS51194"/>
    </source>
</evidence>
<dbReference type="CDD" id="cd00268">
    <property type="entry name" value="DEADc"/>
    <property type="match status" value="1"/>
</dbReference>
<dbReference type="KEGG" id="gbe:GbCGDNIH1_0534"/>
<keyword evidence="3 6" id="KW-0347">Helicase</keyword>
<evidence type="ECO:0000256" key="1">
    <source>
        <dbReference type="ARBA" id="ARBA00022741"/>
    </source>
</evidence>
<keyword evidence="4 6" id="KW-0067">ATP-binding</keyword>
<dbReference type="PANTHER" id="PTHR47959:SF1">
    <property type="entry name" value="ATP-DEPENDENT RNA HELICASE DBPA"/>
    <property type="match status" value="1"/>
</dbReference>
<dbReference type="InterPro" id="IPR027417">
    <property type="entry name" value="P-loop_NTPase"/>
</dbReference>
<evidence type="ECO:0000256" key="3">
    <source>
        <dbReference type="ARBA" id="ARBA00022806"/>
    </source>
</evidence>
<organism evidence="10 11">
    <name type="scientific">Granulibacter bethesdensis (strain ATCC BAA-1260 / CGDNIH1)</name>
    <dbReference type="NCBI Taxonomy" id="391165"/>
    <lineage>
        <taxon>Bacteria</taxon>
        <taxon>Pseudomonadati</taxon>
        <taxon>Pseudomonadota</taxon>
        <taxon>Alphaproteobacteria</taxon>
        <taxon>Acetobacterales</taxon>
        <taxon>Acetobacteraceae</taxon>
        <taxon>Granulibacter</taxon>
    </lineage>
</organism>
<dbReference type="Pfam" id="PF03880">
    <property type="entry name" value="DbpA"/>
    <property type="match status" value="1"/>
</dbReference>
<reference evidence="10 11" key="1">
    <citation type="journal article" date="2007" name="J. Bacteriol.">
        <title>Genome sequence analysis of the emerging human pathogenic acetic acid bacterium Granulibacter bethesdensis.</title>
        <authorList>
            <person name="Greenberg D.E."/>
            <person name="Porcella S.F."/>
            <person name="Zelazny A.M."/>
            <person name="Virtaneva K."/>
            <person name="Sturdevant D.E."/>
            <person name="Kupko J.J.III."/>
            <person name="Barbian K.D."/>
            <person name="Babar A."/>
            <person name="Dorward D.W."/>
            <person name="Holland S.M."/>
        </authorList>
    </citation>
    <scope>NUCLEOTIDE SEQUENCE [LARGE SCALE GENOMIC DNA]</scope>
    <source>
        <strain evidence="11">ATCC BAA-1260 / CGDNIH1</strain>
    </source>
</reference>
<keyword evidence="1 6" id="KW-0547">Nucleotide-binding</keyword>
<dbReference type="PROSITE" id="PS51192">
    <property type="entry name" value="HELICASE_ATP_BIND_1"/>
    <property type="match status" value="1"/>
</dbReference>
<dbReference type="EMBL" id="CP000394">
    <property type="protein sequence ID" value="ABI61432.1"/>
    <property type="molecule type" value="Genomic_DNA"/>
</dbReference>
<dbReference type="GO" id="GO:0003724">
    <property type="term" value="F:RNA helicase activity"/>
    <property type="evidence" value="ECO:0007669"/>
    <property type="project" value="UniProtKB-EC"/>
</dbReference>
<evidence type="ECO:0000259" key="8">
    <source>
        <dbReference type="PROSITE" id="PS51192"/>
    </source>
</evidence>
<dbReference type="GO" id="GO:0003676">
    <property type="term" value="F:nucleic acid binding"/>
    <property type="evidence" value="ECO:0007669"/>
    <property type="project" value="InterPro"/>
</dbReference>
<dbReference type="GO" id="GO:0005524">
    <property type="term" value="F:ATP binding"/>
    <property type="evidence" value="ECO:0007669"/>
    <property type="project" value="UniProtKB-KW"/>
</dbReference>
<evidence type="ECO:0000256" key="7">
    <source>
        <dbReference type="SAM" id="MobiDB-lite"/>
    </source>
</evidence>
<feature type="region of interest" description="Disordered" evidence="7">
    <location>
        <begin position="475"/>
        <end position="521"/>
    </location>
</feature>
<feature type="compositionally biased region" description="Basic and acidic residues" evidence="7">
    <location>
        <begin position="685"/>
        <end position="696"/>
    </location>
</feature>
<dbReference type="Pfam" id="PF00270">
    <property type="entry name" value="DEAD"/>
    <property type="match status" value="1"/>
</dbReference>
<name>Q0BUS0_GRABC</name>
<keyword evidence="2 6" id="KW-0378">Hydrolase</keyword>
<dbReference type="Gene3D" id="3.40.50.300">
    <property type="entry name" value="P-loop containing nucleotide triphosphate hydrolases"/>
    <property type="match status" value="2"/>
</dbReference>
<dbReference type="CDD" id="cd18787">
    <property type="entry name" value="SF2_C_DEAD"/>
    <property type="match status" value="1"/>
</dbReference>
<dbReference type="InterPro" id="IPR005580">
    <property type="entry name" value="DbpA/CsdA_RNA-bd_dom"/>
</dbReference>
<feature type="compositionally biased region" description="Basic and acidic residues" evidence="7">
    <location>
        <begin position="613"/>
        <end position="637"/>
    </location>
</feature>
<evidence type="ECO:0000256" key="6">
    <source>
        <dbReference type="RuleBase" id="RU000492"/>
    </source>
</evidence>
<proteinExistence type="inferred from homology"/>
<evidence type="ECO:0000256" key="5">
    <source>
        <dbReference type="ARBA" id="ARBA00038437"/>
    </source>
</evidence>
<evidence type="ECO:0000256" key="4">
    <source>
        <dbReference type="ARBA" id="ARBA00022840"/>
    </source>
</evidence>
<dbReference type="EC" id="3.6.4.13" evidence="10"/>
<dbReference type="GO" id="GO:0005829">
    <property type="term" value="C:cytosol"/>
    <property type="evidence" value="ECO:0007669"/>
    <property type="project" value="TreeGrafter"/>
</dbReference>
<dbReference type="InterPro" id="IPR050079">
    <property type="entry name" value="DEAD_box_RNA_helicase"/>
</dbReference>
<accession>Q0BUS0</accession>
<dbReference type="AlphaFoldDB" id="Q0BUS0"/>
<dbReference type="InterPro" id="IPR001650">
    <property type="entry name" value="Helicase_C-like"/>
</dbReference>
<dbReference type="HOGENOM" id="CLU_003041_21_3_5"/>
<comment type="similarity">
    <text evidence="5 6">Belongs to the DEAD box helicase family.</text>
</comment>
<dbReference type="Pfam" id="PF00271">
    <property type="entry name" value="Helicase_C"/>
    <property type="match status" value="1"/>
</dbReference>
<keyword evidence="11" id="KW-1185">Reference proteome</keyword>
<feature type="domain" description="Helicase C-terminal" evidence="9">
    <location>
        <begin position="280"/>
        <end position="423"/>
    </location>
</feature>
<dbReference type="SMART" id="SM00487">
    <property type="entry name" value="DEXDc"/>
    <property type="match status" value="1"/>
</dbReference>
<dbReference type="SUPFAM" id="SSF52540">
    <property type="entry name" value="P-loop containing nucleoside triphosphate hydrolases"/>
    <property type="match status" value="1"/>
</dbReference>
<dbReference type="InterPro" id="IPR014001">
    <property type="entry name" value="Helicase_ATP-bd"/>
</dbReference>
<dbReference type="InterPro" id="IPR012677">
    <property type="entry name" value="Nucleotide-bd_a/b_plait_sf"/>
</dbReference>
<feature type="region of interest" description="Disordered" evidence="7">
    <location>
        <begin position="594"/>
        <end position="731"/>
    </location>
</feature>
<dbReference type="GO" id="GO:0016787">
    <property type="term" value="F:hydrolase activity"/>
    <property type="evidence" value="ECO:0007669"/>
    <property type="project" value="UniProtKB-KW"/>
</dbReference>
<dbReference type="InterPro" id="IPR000629">
    <property type="entry name" value="RNA-helicase_DEAD-box_CS"/>
</dbReference>
<evidence type="ECO:0000313" key="10">
    <source>
        <dbReference type="EMBL" id="ABI61432.1"/>
    </source>
</evidence>
<dbReference type="eggNOG" id="COG0513">
    <property type="taxonomic scope" value="Bacteria"/>
</dbReference>
<dbReference type="InterPro" id="IPR044742">
    <property type="entry name" value="DEAD/DEAH_RhlB"/>
</dbReference>
<evidence type="ECO:0000256" key="2">
    <source>
        <dbReference type="ARBA" id="ARBA00022801"/>
    </source>
</evidence>
<dbReference type="SMART" id="SM00490">
    <property type="entry name" value="HELICc"/>
    <property type="match status" value="1"/>
</dbReference>